<dbReference type="GO" id="GO:0016117">
    <property type="term" value="P:carotenoid biosynthetic process"/>
    <property type="evidence" value="ECO:0007669"/>
    <property type="project" value="UniProtKB-KW"/>
</dbReference>
<evidence type="ECO:0000256" key="5">
    <source>
        <dbReference type="ARBA" id="ARBA00004258"/>
    </source>
</evidence>
<evidence type="ECO:0000256" key="17">
    <source>
        <dbReference type="ARBA" id="ARBA00023136"/>
    </source>
</evidence>
<dbReference type="AlphaFoldDB" id="A0A8S1J9N8"/>
<evidence type="ECO:0000313" key="22">
    <source>
        <dbReference type="Proteomes" id="UP000708148"/>
    </source>
</evidence>
<comment type="subcellular location">
    <subcellularLocation>
        <location evidence="5">Plastid</location>
        <location evidence="5">Chloroplast membrane</location>
        <topology evidence="5">Peripheral membrane protein</topology>
    </subcellularLocation>
</comment>
<evidence type="ECO:0000256" key="2">
    <source>
        <dbReference type="ARBA" id="ARBA00001911"/>
    </source>
</evidence>
<dbReference type="InterPro" id="IPR036188">
    <property type="entry name" value="FAD/NAD-bd_sf"/>
</dbReference>
<proteinExistence type="inferred from homology"/>
<keyword evidence="12" id="KW-0125">Carotenoid biosynthesis</keyword>
<comment type="pathway">
    <text evidence="6">Carotenoid biosynthesis; lycopene biosynthesis.</text>
</comment>
<organism evidence="21 22">
    <name type="scientific">Ostreobium quekettii</name>
    <dbReference type="NCBI Taxonomy" id="121088"/>
    <lineage>
        <taxon>Eukaryota</taxon>
        <taxon>Viridiplantae</taxon>
        <taxon>Chlorophyta</taxon>
        <taxon>core chlorophytes</taxon>
        <taxon>Ulvophyceae</taxon>
        <taxon>TCBD clade</taxon>
        <taxon>Bryopsidales</taxon>
        <taxon>Ostreobineae</taxon>
        <taxon>Ostreobiaceae</taxon>
        <taxon>Ostreobium</taxon>
    </lineage>
</organism>
<evidence type="ECO:0000256" key="18">
    <source>
        <dbReference type="ARBA" id="ARBA00023235"/>
    </source>
</evidence>
<evidence type="ECO:0000256" key="19">
    <source>
        <dbReference type="SAM" id="MobiDB-lite"/>
    </source>
</evidence>
<evidence type="ECO:0000259" key="20">
    <source>
        <dbReference type="Pfam" id="PF01593"/>
    </source>
</evidence>
<dbReference type="EC" id="5.2.1.13" evidence="8"/>
<dbReference type="NCBIfam" id="TIGR02730">
    <property type="entry name" value="carot_isom"/>
    <property type="match status" value="1"/>
</dbReference>
<comment type="similarity">
    <text evidence="7">Belongs to the carotenoid/retinoid oxidoreductase family. CrtISO subfamily.</text>
</comment>
<dbReference type="Gene3D" id="3.50.50.60">
    <property type="entry name" value="FAD/NAD(P)-binding domain"/>
    <property type="match status" value="2"/>
</dbReference>
<dbReference type="PANTHER" id="PTHR46313">
    <property type="match status" value="1"/>
</dbReference>
<keyword evidence="9" id="KW-0150">Chloroplast</keyword>
<evidence type="ECO:0000256" key="4">
    <source>
        <dbReference type="ARBA" id="ARBA00001974"/>
    </source>
</evidence>
<dbReference type="InterPro" id="IPR002937">
    <property type="entry name" value="Amino_oxidase"/>
</dbReference>
<keyword evidence="10" id="KW-0285">Flavoprotein</keyword>
<dbReference type="PANTHER" id="PTHR46313:SF3">
    <property type="entry name" value="PROLYCOPENE ISOMERASE, CHLOROPLASTIC"/>
    <property type="match status" value="1"/>
</dbReference>
<dbReference type="EMBL" id="CAJHUC010001933">
    <property type="protein sequence ID" value="CAD7702747.1"/>
    <property type="molecule type" value="Genomic_DNA"/>
</dbReference>
<comment type="caution">
    <text evidence="21">The sequence shown here is derived from an EMBL/GenBank/DDBJ whole genome shotgun (WGS) entry which is preliminary data.</text>
</comment>
<evidence type="ECO:0000256" key="3">
    <source>
        <dbReference type="ARBA" id="ARBA00001937"/>
    </source>
</evidence>
<keyword evidence="22" id="KW-1185">Reference proteome</keyword>
<dbReference type="GO" id="GO:0016491">
    <property type="term" value="F:oxidoreductase activity"/>
    <property type="evidence" value="ECO:0007669"/>
    <property type="project" value="InterPro"/>
</dbReference>
<evidence type="ECO:0000256" key="14">
    <source>
        <dbReference type="ARBA" id="ARBA00022857"/>
    </source>
</evidence>
<keyword evidence="17" id="KW-0472">Membrane</keyword>
<comment type="cofactor">
    <cofactor evidence="2">
        <name>NAD(+)</name>
        <dbReference type="ChEBI" id="CHEBI:57540"/>
    </cofactor>
</comment>
<reference evidence="21" key="1">
    <citation type="submission" date="2020-12" db="EMBL/GenBank/DDBJ databases">
        <authorList>
            <person name="Iha C."/>
        </authorList>
    </citation>
    <scope>NUCLEOTIDE SEQUENCE</scope>
</reference>
<gene>
    <name evidence="21" type="ORF">OSTQU699_LOCUS8104</name>
</gene>
<evidence type="ECO:0000256" key="1">
    <source>
        <dbReference type="ARBA" id="ARBA00000004"/>
    </source>
</evidence>
<evidence type="ECO:0000256" key="9">
    <source>
        <dbReference type="ARBA" id="ARBA00022528"/>
    </source>
</evidence>
<keyword evidence="15" id="KW-0809">Transit peptide</keyword>
<evidence type="ECO:0000256" key="15">
    <source>
        <dbReference type="ARBA" id="ARBA00022946"/>
    </source>
</evidence>
<dbReference type="Pfam" id="PF01593">
    <property type="entry name" value="Amino_oxidase"/>
    <property type="match status" value="1"/>
</dbReference>
<evidence type="ECO:0000256" key="12">
    <source>
        <dbReference type="ARBA" id="ARBA00022746"/>
    </source>
</evidence>
<evidence type="ECO:0000313" key="21">
    <source>
        <dbReference type="EMBL" id="CAD7702747.1"/>
    </source>
</evidence>
<evidence type="ECO:0000256" key="8">
    <source>
        <dbReference type="ARBA" id="ARBA00012419"/>
    </source>
</evidence>
<keyword evidence="13" id="KW-0274">FAD</keyword>
<evidence type="ECO:0000256" key="10">
    <source>
        <dbReference type="ARBA" id="ARBA00022630"/>
    </source>
</evidence>
<dbReference type="InterPro" id="IPR014101">
    <property type="entry name" value="CrtISO"/>
</dbReference>
<dbReference type="OrthoDB" id="7777654at2759"/>
<dbReference type="Proteomes" id="UP000708148">
    <property type="component" value="Unassembled WGS sequence"/>
</dbReference>
<comment type="catalytic activity">
    <reaction evidence="1">
        <text>7,7',9,9'-tetra-cis-lycopene = all-trans-lycopene</text>
        <dbReference type="Rhea" id="RHEA:30971"/>
        <dbReference type="ChEBI" id="CHEBI:15948"/>
        <dbReference type="ChEBI" id="CHEBI:62466"/>
        <dbReference type="EC" id="5.2.1.13"/>
    </reaction>
</comment>
<protein>
    <recommendedName>
        <fullName evidence="8">prolycopene isomerase</fullName>
        <ecNumber evidence="8">5.2.1.13</ecNumber>
    </recommendedName>
</protein>
<evidence type="ECO:0000256" key="11">
    <source>
        <dbReference type="ARBA" id="ARBA00022640"/>
    </source>
</evidence>
<evidence type="ECO:0000256" key="13">
    <source>
        <dbReference type="ARBA" id="ARBA00022827"/>
    </source>
</evidence>
<evidence type="ECO:0000256" key="16">
    <source>
        <dbReference type="ARBA" id="ARBA00023027"/>
    </source>
</evidence>
<accession>A0A8S1J9N8</accession>
<keyword evidence="14" id="KW-0521">NADP</keyword>
<dbReference type="GO" id="GO:0046608">
    <property type="term" value="F:carotenoid isomerase activity"/>
    <property type="evidence" value="ECO:0007669"/>
    <property type="project" value="InterPro"/>
</dbReference>
<dbReference type="InterPro" id="IPR045892">
    <property type="entry name" value="CrtISO-like"/>
</dbReference>
<evidence type="ECO:0000256" key="7">
    <source>
        <dbReference type="ARBA" id="ARBA00005855"/>
    </source>
</evidence>
<dbReference type="SUPFAM" id="SSF51905">
    <property type="entry name" value="FAD/NAD(P)-binding domain"/>
    <property type="match status" value="1"/>
</dbReference>
<keyword evidence="16" id="KW-0520">NAD</keyword>
<name>A0A8S1J9N8_9CHLO</name>
<keyword evidence="11" id="KW-0934">Plastid</keyword>
<feature type="region of interest" description="Disordered" evidence="19">
    <location>
        <begin position="17"/>
        <end position="57"/>
    </location>
</feature>
<feature type="domain" description="Amine oxidase" evidence="20">
    <location>
        <begin position="89"/>
        <end position="578"/>
    </location>
</feature>
<keyword evidence="18" id="KW-0413">Isomerase</keyword>
<sequence length="605" mass="66648">MDPAGALARNGPGCVCQRKEWAPRPAGEWRAAPWRPAATGPRIPLKRGSKASEEQSAAASAAVADRLAGTAEPPVEDEFYDAIIIGAGMGGLSTATQLASEGAKVLVLEKYIIPGGSAGFFEREGYTFDVGSSMMFGFGKEGTTNLITRALAAVGREMETVPDPTQIHYHLPKTQAHPKGLSVHVWRDYEQFVAELTDQFPHEAEGIRKFYDECWVVFNSLNTLELKSLEEPRYLLGEFVKHPIECLQLAFRVLANTGDVAQQFIKDEELLKFIDMECFCWSTVPASFTPLINAGMVFCDRHFGGINYPVGGVGKIAQELAAGLENYGGRIMYKANVKEIITEGSGEDMVAVGVRLVDGRELRAKTVVSNATRWDTFENMLGKVPMPKAEVKFRQRYKKSPSFFSIHMGVQEDILPPSTDCHHIVLEDWTKMEEPRGTLFVSIPSLLDPTVAPKGCHLVHAFTPDWMDAWKGLPPGEYEEKKEEVADSIIQRLEAIFPGLGEATVYRECGTPRTHRRFLNREDGSYGPIPSRRPLGMMGIPFNRTAIKGLYCVGDSTFPGQGVNAVVFSGFGCAHRVLCDIGVKPTFPSLDDAFSKFLSLIRDNA</sequence>
<dbReference type="GO" id="GO:0031969">
    <property type="term" value="C:chloroplast membrane"/>
    <property type="evidence" value="ECO:0007669"/>
    <property type="project" value="UniProtKB-SubCell"/>
</dbReference>
<comment type="cofactor">
    <cofactor evidence="4">
        <name>FAD</name>
        <dbReference type="ChEBI" id="CHEBI:57692"/>
    </cofactor>
</comment>
<evidence type="ECO:0000256" key="6">
    <source>
        <dbReference type="ARBA" id="ARBA00004900"/>
    </source>
</evidence>
<comment type="cofactor">
    <cofactor evidence="3">
        <name>NADP(+)</name>
        <dbReference type="ChEBI" id="CHEBI:58349"/>
    </cofactor>
</comment>